<dbReference type="AlphaFoldDB" id="A0YAL4"/>
<dbReference type="InterPro" id="IPR011047">
    <property type="entry name" value="Quinoprotein_ADH-like_sf"/>
</dbReference>
<sequence length="640" mass="69755">MNTVALLLCLLLFTSIAQSESIEWPAYGGAKGGGHYTAATQINKDNVNDLKLAWTHRSGDFVAGKPSFTEDLTAESIRTRPTSFMVTPIMVDDTVFYCTPFNRVFALDPATGKERWVFDPQVDMSKESITNCRAVSSWIDQKDPTASCGHRILLGTLDARLISLDAKTGERCADFGNSGEVSLHAGLTEHASSEYSITSAPAIINDTVITGAFIQDSHRPDVPSGVVRAYDIRSGEFIWGWNPVHPDRPQTDAEGNFTPGSTNVWSTISVDEELGLVIVPTGNSSPDYYGGDRDGHKDYYSSSVVALNASDGSVAWHYQTVHHDIWDYDVPAQPTLVDLTINGVKRPAVVQVTKMGMTFVLDRETGQPLHPVEERAVPQEGAVPGEYLSPTQPFPVKPDPLHQLGISPDDAWGLTFWDKSQCRKKLAQMQHGPIYTPPSLKGTPLYPSNLGGNNWGAPAVDLKRKIMVANTKHMPIEVRLAEQKDCPEGLPFPQLGSEYCVIMTPVVSPLGIPCTAPPWATLAAVDLESGDILWQIPFGTLKGMAPWPFYHLIEGGMEMGGPMVTASGLIFIAATSDSYFRAFDIENGDELWKQKLPTTGNAVPMSYTYNNEQYVLVAAGGHFTSPEPAGDHLVAYKLSP</sequence>
<protein>
    <submittedName>
        <fullName evidence="6">Glucose dehydrogenase</fullName>
    </submittedName>
</protein>
<dbReference type="Proteomes" id="UP000004931">
    <property type="component" value="Unassembled WGS sequence"/>
</dbReference>
<dbReference type="PANTHER" id="PTHR32303:SF4">
    <property type="entry name" value="QUINOPROTEIN GLUCOSE DEHYDROGENASE"/>
    <property type="match status" value="1"/>
</dbReference>
<dbReference type="GO" id="GO:0008876">
    <property type="term" value="F:quinoprotein glucose dehydrogenase activity"/>
    <property type="evidence" value="ECO:0007669"/>
    <property type="project" value="TreeGrafter"/>
</dbReference>
<dbReference type="InterPro" id="IPR002372">
    <property type="entry name" value="PQQ_rpt_dom"/>
</dbReference>
<dbReference type="EMBL" id="AAVT01000001">
    <property type="protein sequence ID" value="EAW33168.1"/>
    <property type="molecule type" value="Genomic_DNA"/>
</dbReference>
<dbReference type="eggNOG" id="COG4993">
    <property type="taxonomic scope" value="Bacteria"/>
</dbReference>
<dbReference type="InterPro" id="IPR018391">
    <property type="entry name" value="PQQ_b-propeller_rpt"/>
</dbReference>
<evidence type="ECO:0000259" key="5">
    <source>
        <dbReference type="Pfam" id="PF01011"/>
    </source>
</evidence>
<dbReference type="InterPro" id="IPR017511">
    <property type="entry name" value="PQQ_mDH"/>
</dbReference>
<organism evidence="6 7">
    <name type="scientific">marine gamma proteobacterium HTCC2143</name>
    <dbReference type="NCBI Taxonomy" id="247633"/>
    <lineage>
        <taxon>Bacteria</taxon>
        <taxon>Pseudomonadati</taxon>
        <taxon>Pseudomonadota</taxon>
        <taxon>Gammaproteobacteria</taxon>
        <taxon>Cellvibrionales</taxon>
        <taxon>Spongiibacteraceae</taxon>
        <taxon>BD1-7 clade</taxon>
    </lineage>
</organism>
<dbReference type="SMART" id="SM00564">
    <property type="entry name" value="PQQ"/>
    <property type="match status" value="6"/>
</dbReference>
<feature type="signal peptide" evidence="4">
    <location>
        <begin position="1"/>
        <end position="19"/>
    </location>
</feature>
<dbReference type="SUPFAM" id="SSF50998">
    <property type="entry name" value="Quinoprotein alcohol dehydrogenase-like"/>
    <property type="match status" value="1"/>
</dbReference>
<dbReference type="Pfam" id="PF01011">
    <property type="entry name" value="PQQ"/>
    <property type="match status" value="1"/>
</dbReference>
<proteinExistence type="inferred from homology"/>
<dbReference type="PANTHER" id="PTHR32303">
    <property type="entry name" value="QUINOPROTEIN ALCOHOL DEHYDROGENASE (CYTOCHROME C)"/>
    <property type="match status" value="1"/>
</dbReference>
<dbReference type="CDD" id="cd10280">
    <property type="entry name" value="PQQ_mGDH"/>
    <property type="match status" value="1"/>
</dbReference>
<name>A0YAL4_9GAMM</name>
<evidence type="ECO:0000313" key="6">
    <source>
        <dbReference type="EMBL" id="EAW33168.1"/>
    </source>
</evidence>
<evidence type="ECO:0000256" key="4">
    <source>
        <dbReference type="SAM" id="SignalP"/>
    </source>
</evidence>
<evidence type="ECO:0000256" key="3">
    <source>
        <dbReference type="ARBA" id="ARBA00023002"/>
    </source>
</evidence>
<accession>A0YAL4</accession>
<evidence type="ECO:0000313" key="7">
    <source>
        <dbReference type="Proteomes" id="UP000004931"/>
    </source>
</evidence>
<dbReference type="Gene3D" id="2.140.10.10">
    <property type="entry name" value="Quinoprotein alcohol dehydrogenase-like superfamily"/>
    <property type="match status" value="2"/>
</dbReference>
<gene>
    <name evidence="6" type="ORF">GP2143_17971</name>
</gene>
<comment type="cofactor">
    <cofactor evidence="1">
        <name>pyrroloquinoline quinone</name>
        <dbReference type="ChEBI" id="CHEBI:58442"/>
    </cofactor>
</comment>
<comment type="similarity">
    <text evidence="2">Belongs to the bacterial PQQ dehydrogenase family.</text>
</comment>
<comment type="caution">
    <text evidence="6">The sequence shown here is derived from an EMBL/GenBank/DDBJ whole genome shotgun (WGS) entry which is preliminary data.</text>
</comment>
<dbReference type="GO" id="GO:0016020">
    <property type="term" value="C:membrane"/>
    <property type="evidence" value="ECO:0007669"/>
    <property type="project" value="InterPro"/>
</dbReference>
<feature type="domain" description="Pyrrolo-quinoline quinone repeat" evidence="5">
    <location>
        <begin position="24"/>
        <end position="615"/>
    </location>
</feature>
<dbReference type="GO" id="GO:0048038">
    <property type="term" value="F:quinone binding"/>
    <property type="evidence" value="ECO:0007669"/>
    <property type="project" value="InterPro"/>
</dbReference>
<keyword evidence="3" id="KW-0560">Oxidoreductase</keyword>
<evidence type="ECO:0000256" key="1">
    <source>
        <dbReference type="ARBA" id="ARBA00001931"/>
    </source>
</evidence>
<dbReference type="STRING" id="247633.GP2143_17971"/>
<reference evidence="6 7" key="1">
    <citation type="journal article" date="2010" name="J. Bacteriol.">
        <title>Genome sequence of the oligotrophic marine Gammaproteobacterium HTCC2143, isolated from the Oregon Coast.</title>
        <authorList>
            <person name="Oh H.M."/>
            <person name="Kang I."/>
            <person name="Ferriera S."/>
            <person name="Giovannoni S.J."/>
            <person name="Cho J.C."/>
        </authorList>
    </citation>
    <scope>NUCLEOTIDE SEQUENCE [LARGE SCALE GENOMIC DNA]</scope>
    <source>
        <strain evidence="6 7">HTCC2143</strain>
    </source>
</reference>
<feature type="chain" id="PRO_5002631346" evidence="4">
    <location>
        <begin position="20"/>
        <end position="640"/>
    </location>
</feature>
<keyword evidence="7" id="KW-1185">Reference proteome</keyword>
<keyword evidence="4" id="KW-0732">Signal</keyword>
<evidence type="ECO:0000256" key="2">
    <source>
        <dbReference type="ARBA" id="ARBA00008156"/>
    </source>
</evidence>